<comment type="subcellular location">
    <subcellularLocation>
        <location evidence="1 10">Cell outer membrane</location>
        <topology evidence="1 10">Multi-pass membrane protein</topology>
    </subcellularLocation>
</comment>
<keyword evidence="9 10" id="KW-0998">Cell outer membrane</keyword>
<dbReference type="RefSeq" id="WP_263342003.1">
    <property type="nucleotide sequence ID" value="NZ_JAGSYH010000009.1"/>
</dbReference>
<sequence>MIDLSDHQTVTITAYRTPLGDLENPSSTRVLTPTDLQESAPITLDGQLRLIPGAETFRRSSSLVANPSSQGISLRGLGSTSASRTLVTEDDIPLNDAFAGWIHWEELPELSIHSVEVVRGGASDLYGSSAIGGVINVLPVRPSANSAELTSSYGSENTYQDNLFLQGKRGAWGALATGGVLGTDGFIQTVPYERGSVDVPSNVHAQNGLLFLDHQQGALRVFVKGSAMNEARGNGTPIQQNGTRIWRFAGGSDWTPAGGGFFGGSTTVFRAYGSTEHYRQTFSTIATNRNSEILNRFARTPDDEMGLVLHWSKPLRPDLVFLAGSDTHDVRAGDFETVIKSGVKSYVNLHDRQRQTGTYAELLWTPGAWTISASGRIDWFNNFDGQQFLPTVTTLPQISQHVFDPRIGIDRKLSEHFALSAMGFRAFRAPTANELYRSTQVGSLLTLPNNDLVSERATGWETGIAMQQKWGTVRASYFWTQVNRPITALTTCSTCNPIQLKRENLGQIESRGVSVDFEAHPLTWMAVQGGYQFTNADVTKGTGDAPAGNWIPQVPHQMGSAQLRAYKPKIGTLSLQARMSGHQFDDDANTYLLHSYFKLDTYASHDFGKRIELFTSAENLFDRSIEVGRTPTLTLGNPRTIRGGFNLKLGPSPR</sequence>
<evidence type="ECO:0000256" key="3">
    <source>
        <dbReference type="ARBA" id="ARBA00022452"/>
    </source>
</evidence>
<dbReference type="PANTHER" id="PTHR30069">
    <property type="entry name" value="TONB-DEPENDENT OUTER MEMBRANE RECEPTOR"/>
    <property type="match status" value="1"/>
</dbReference>
<keyword evidence="7 10" id="KW-0472">Membrane</keyword>
<evidence type="ECO:0000256" key="5">
    <source>
        <dbReference type="ARBA" id="ARBA00022729"/>
    </source>
</evidence>
<dbReference type="Gene3D" id="2.40.170.20">
    <property type="entry name" value="TonB-dependent receptor, beta-barrel domain"/>
    <property type="match status" value="1"/>
</dbReference>
<keyword evidence="3 10" id="KW-1134">Transmembrane beta strand</keyword>
<dbReference type="InterPro" id="IPR036942">
    <property type="entry name" value="Beta-barrel_TonB_sf"/>
</dbReference>
<proteinExistence type="inferred from homology"/>
<evidence type="ECO:0000313" key="15">
    <source>
        <dbReference type="Proteomes" id="UP001596091"/>
    </source>
</evidence>
<dbReference type="InterPro" id="IPR012910">
    <property type="entry name" value="Plug_dom"/>
</dbReference>
<reference evidence="15" key="1">
    <citation type="journal article" date="2019" name="Int. J. Syst. Evol. Microbiol.">
        <title>The Global Catalogue of Microorganisms (GCM) 10K type strain sequencing project: providing services to taxonomists for standard genome sequencing and annotation.</title>
        <authorList>
            <consortium name="The Broad Institute Genomics Platform"/>
            <consortium name="The Broad Institute Genome Sequencing Center for Infectious Disease"/>
            <person name="Wu L."/>
            <person name="Ma J."/>
        </authorList>
    </citation>
    <scope>NUCLEOTIDE SEQUENCE [LARGE SCALE GENOMIC DNA]</scope>
    <source>
        <strain evidence="15">JCM 4087</strain>
    </source>
</reference>
<dbReference type="PANTHER" id="PTHR30069:SF29">
    <property type="entry name" value="HEMOGLOBIN AND HEMOGLOBIN-HAPTOGLOBIN-BINDING PROTEIN 1-RELATED"/>
    <property type="match status" value="1"/>
</dbReference>
<comment type="similarity">
    <text evidence="10 11">Belongs to the TonB-dependent receptor family.</text>
</comment>
<evidence type="ECO:0000256" key="11">
    <source>
        <dbReference type="RuleBase" id="RU003357"/>
    </source>
</evidence>
<dbReference type="InterPro" id="IPR000531">
    <property type="entry name" value="Beta-barrel_TonB"/>
</dbReference>
<keyword evidence="15" id="KW-1185">Reference proteome</keyword>
<name>A0ABW1EK92_9BACT</name>
<evidence type="ECO:0000256" key="4">
    <source>
        <dbReference type="ARBA" id="ARBA00022692"/>
    </source>
</evidence>
<dbReference type="PROSITE" id="PS52016">
    <property type="entry name" value="TONB_DEPENDENT_REC_3"/>
    <property type="match status" value="1"/>
</dbReference>
<evidence type="ECO:0000256" key="7">
    <source>
        <dbReference type="ARBA" id="ARBA00023136"/>
    </source>
</evidence>
<feature type="domain" description="TonB-dependent receptor plug" evidence="13">
    <location>
        <begin position="23"/>
        <end position="134"/>
    </location>
</feature>
<organism evidence="14 15">
    <name type="scientific">Acidicapsa dinghuensis</name>
    <dbReference type="NCBI Taxonomy" id="2218256"/>
    <lineage>
        <taxon>Bacteria</taxon>
        <taxon>Pseudomonadati</taxon>
        <taxon>Acidobacteriota</taxon>
        <taxon>Terriglobia</taxon>
        <taxon>Terriglobales</taxon>
        <taxon>Acidobacteriaceae</taxon>
        <taxon>Acidicapsa</taxon>
    </lineage>
</organism>
<keyword evidence="5" id="KW-0732">Signal</keyword>
<dbReference type="Pfam" id="PF00593">
    <property type="entry name" value="TonB_dep_Rec_b-barrel"/>
    <property type="match status" value="1"/>
</dbReference>
<evidence type="ECO:0000256" key="2">
    <source>
        <dbReference type="ARBA" id="ARBA00022448"/>
    </source>
</evidence>
<keyword evidence="2 10" id="KW-0813">Transport</keyword>
<comment type="caution">
    <text evidence="14">The sequence shown here is derived from an EMBL/GenBank/DDBJ whole genome shotgun (WGS) entry which is preliminary data.</text>
</comment>
<keyword evidence="8 14" id="KW-0675">Receptor</keyword>
<evidence type="ECO:0000256" key="6">
    <source>
        <dbReference type="ARBA" id="ARBA00023077"/>
    </source>
</evidence>
<dbReference type="EMBL" id="JBHSPH010000009">
    <property type="protein sequence ID" value="MFC5864271.1"/>
    <property type="molecule type" value="Genomic_DNA"/>
</dbReference>
<feature type="domain" description="TonB-dependent receptor-like beta-barrel" evidence="12">
    <location>
        <begin position="238"/>
        <end position="620"/>
    </location>
</feature>
<keyword evidence="4 10" id="KW-0812">Transmembrane</keyword>
<evidence type="ECO:0000256" key="10">
    <source>
        <dbReference type="PROSITE-ProRule" id="PRU01360"/>
    </source>
</evidence>
<dbReference type="Gene3D" id="2.170.130.10">
    <property type="entry name" value="TonB-dependent receptor, plug domain"/>
    <property type="match status" value="1"/>
</dbReference>
<evidence type="ECO:0000313" key="14">
    <source>
        <dbReference type="EMBL" id="MFC5864271.1"/>
    </source>
</evidence>
<dbReference type="InterPro" id="IPR039426">
    <property type="entry name" value="TonB-dep_rcpt-like"/>
</dbReference>
<dbReference type="Pfam" id="PF07715">
    <property type="entry name" value="Plug"/>
    <property type="match status" value="1"/>
</dbReference>
<evidence type="ECO:0000256" key="8">
    <source>
        <dbReference type="ARBA" id="ARBA00023170"/>
    </source>
</evidence>
<evidence type="ECO:0000259" key="12">
    <source>
        <dbReference type="Pfam" id="PF00593"/>
    </source>
</evidence>
<dbReference type="InterPro" id="IPR037066">
    <property type="entry name" value="Plug_dom_sf"/>
</dbReference>
<keyword evidence="6 11" id="KW-0798">TonB box</keyword>
<gene>
    <name evidence="14" type="ORF">ACFPT7_18340</name>
</gene>
<evidence type="ECO:0000256" key="1">
    <source>
        <dbReference type="ARBA" id="ARBA00004571"/>
    </source>
</evidence>
<evidence type="ECO:0000256" key="9">
    <source>
        <dbReference type="ARBA" id="ARBA00023237"/>
    </source>
</evidence>
<evidence type="ECO:0000259" key="13">
    <source>
        <dbReference type="Pfam" id="PF07715"/>
    </source>
</evidence>
<accession>A0ABW1EK92</accession>
<protein>
    <submittedName>
        <fullName evidence="14">TonB-dependent receptor</fullName>
    </submittedName>
</protein>
<dbReference type="SUPFAM" id="SSF56935">
    <property type="entry name" value="Porins"/>
    <property type="match status" value="1"/>
</dbReference>
<dbReference type="Proteomes" id="UP001596091">
    <property type="component" value="Unassembled WGS sequence"/>
</dbReference>